<dbReference type="PANTHER" id="PTHR31731">
    <property type="match status" value="1"/>
</dbReference>
<organism evidence="4 5">
    <name type="scientific">Glycine soja</name>
    <name type="common">Wild soybean</name>
    <dbReference type="NCBI Taxonomy" id="3848"/>
    <lineage>
        <taxon>Eukaryota</taxon>
        <taxon>Viridiplantae</taxon>
        <taxon>Streptophyta</taxon>
        <taxon>Embryophyta</taxon>
        <taxon>Tracheophyta</taxon>
        <taxon>Spermatophyta</taxon>
        <taxon>Magnoliopsida</taxon>
        <taxon>eudicotyledons</taxon>
        <taxon>Gunneridae</taxon>
        <taxon>Pentapetalae</taxon>
        <taxon>rosids</taxon>
        <taxon>fabids</taxon>
        <taxon>Fabales</taxon>
        <taxon>Fabaceae</taxon>
        <taxon>Papilionoideae</taxon>
        <taxon>50 kb inversion clade</taxon>
        <taxon>NPAAA clade</taxon>
        <taxon>indigoferoid/millettioid clade</taxon>
        <taxon>Phaseoleae</taxon>
        <taxon>Glycine</taxon>
        <taxon>Glycine subgen. Soja</taxon>
    </lineage>
</organism>
<comment type="similarity">
    <text evidence="1">Belongs to the plant LTP family. PEARLI1 subfamily.</text>
</comment>
<dbReference type="AlphaFoldDB" id="A0A445F889"/>
<dbReference type="Gene3D" id="1.10.110.10">
    <property type="entry name" value="Plant lipid-transfer and hydrophobic proteins"/>
    <property type="match status" value="1"/>
</dbReference>
<feature type="domain" description="Bifunctional inhibitor/plant lipid transfer protein/seed storage helical" evidence="3">
    <location>
        <begin position="52"/>
        <end position="134"/>
    </location>
</feature>
<dbReference type="SMART" id="SM00499">
    <property type="entry name" value="AAI"/>
    <property type="match status" value="1"/>
</dbReference>
<dbReference type="InterPro" id="IPR036312">
    <property type="entry name" value="Bifun_inhib/LTP/seed_sf"/>
</dbReference>
<sequence>MASNMCVFVALNVVVFFAVVSGCDKCSAVTNTSVDTTVVITATTTLSSDVGCPRNVLKLGVCSSILNGWMNFTTGLPPETQCCSAIADLYGLEVAVCLCTALKANIMGINLDIPISFTKLINTCDKKVPNGFICG</sequence>
<dbReference type="SUPFAM" id="SSF47699">
    <property type="entry name" value="Bifunctional inhibitor/lipid-transfer protein/seed storage 2S albumin"/>
    <property type="match status" value="1"/>
</dbReference>
<accession>A0A445F889</accession>
<evidence type="ECO:0000313" key="4">
    <source>
        <dbReference type="EMBL" id="RZB45007.1"/>
    </source>
</evidence>
<dbReference type="InterPro" id="IPR016140">
    <property type="entry name" value="Bifunc_inhib/LTP/seed_store"/>
</dbReference>
<dbReference type="InterPro" id="IPR051636">
    <property type="entry name" value="Plant_LTP/defense-related"/>
</dbReference>
<evidence type="ECO:0000256" key="1">
    <source>
        <dbReference type="ARBA" id="ARBA00008965"/>
    </source>
</evidence>
<gene>
    <name evidence="4" type="ORF">D0Y65_054732</name>
</gene>
<dbReference type="Pfam" id="PF14547">
    <property type="entry name" value="Hydrophob_seed"/>
    <property type="match status" value="1"/>
</dbReference>
<comment type="caution">
    <text evidence="4">The sequence shown here is derived from an EMBL/GenBank/DDBJ whole genome shotgun (WGS) entry which is preliminary data.</text>
</comment>
<keyword evidence="2" id="KW-0732">Signal</keyword>
<evidence type="ECO:0000256" key="2">
    <source>
        <dbReference type="SAM" id="SignalP"/>
    </source>
</evidence>
<dbReference type="Proteomes" id="UP000289340">
    <property type="component" value="Chromosome 20"/>
</dbReference>
<dbReference type="Gramene" id="XM_028364687.1">
    <property type="protein sequence ID" value="XP_028220488.1"/>
    <property type="gene ID" value="LOC114402184"/>
</dbReference>
<evidence type="ECO:0000313" key="5">
    <source>
        <dbReference type="Proteomes" id="UP000289340"/>
    </source>
</evidence>
<dbReference type="InterPro" id="IPR027923">
    <property type="entry name" value="Hydrophob_seed_dom"/>
</dbReference>
<reference evidence="4 5" key="1">
    <citation type="submission" date="2018-09" db="EMBL/GenBank/DDBJ databases">
        <title>A high-quality reference genome of wild soybean provides a powerful tool to mine soybean genomes.</title>
        <authorList>
            <person name="Xie M."/>
            <person name="Chung C.Y.L."/>
            <person name="Li M.-W."/>
            <person name="Wong F.-L."/>
            <person name="Chan T.-F."/>
            <person name="Lam H.-M."/>
        </authorList>
    </citation>
    <scope>NUCLEOTIDE SEQUENCE [LARGE SCALE GENOMIC DNA]</scope>
    <source>
        <strain evidence="5">cv. W05</strain>
        <tissue evidence="4">Hypocotyl of etiolated seedlings</tissue>
    </source>
</reference>
<evidence type="ECO:0000259" key="3">
    <source>
        <dbReference type="SMART" id="SM00499"/>
    </source>
</evidence>
<feature type="chain" id="PRO_5019047466" evidence="2">
    <location>
        <begin position="23"/>
        <end position="135"/>
    </location>
</feature>
<protein>
    <submittedName>
        <fullName evidence="4">14 kDa proline-rich protein DC2.15</fullName>
    </submittedName>
</protein>
<dbReference type="CDD" id="cd01958">
    <property type="entry name" value="HPS_like"/>
    <property type="match status" value="1"/>
</dbReference>
<keyword evidence="5" id="KW-1185">Reference proteome</keyword>
<proteinExistence type="inferred from homology"/>
<dbReference type="EMBL" id="QZWG01000020">
    <property type="protein sequence ID" value="RZB45007.1"/>
    <property type="molecule type" value="Genomic_DNA"/>
</dbReference>
<feature type="signal peptide" evidence="2">
    <location>
        <begin position="1"/>
        <end position="22"/>
    </location>
</feature>
<name>A0A445F889_GLYSO</name>